<proteinExistence type="inferred from homology"/>
<dbReference type="OrthoDB" id="1645589at2"/>
<dbReference type="PIRSF" id="PIRSF001461">
    <property type="entry name" value="RPE"/>
    <property type="match status" value="1"/>
</dbReference>
<reference evidence="15 16" key="1">
    <citation type="journal article" date="2011" name="J. Bacteriol.">
        <title>Draft genome sequence of Sporolactobacillus inulinus strain CASD, an efficient D-lactic acid-producing bacterium with high-concentration lactate tolerance capability.</title>
        <authorList>
            <person name="Yu B."/>
            <person name="Su F."/>
            <person name="Wang L."/>
            <person name="Xu K."/>
            <person name="Zhao B."/>
            <person name="Xu P."/>
        </authorList>
    </citation>
    <scope>NUCLEOTIDE SEQUENCE [LARGE SCALE GENOMIC DNA]</scope>
    <source>
        <strain evidence="15 16">CASD</strain>
    </source>
</reference>
<feature type="binding site" evidence="10 13">
    <location>
        <position position="34"/>
    </location>
    <ligand>
        <name>a divalent metal cation</name>
        <dbReference type="ChEBI" id="CHEBI:60240"/>
    </ligand>
</feature>
<comment type="similarity">
    <text evidence="6 10 11">Belongs to the ribulose-phosphate 3-epimerase family.</text>
</comment>
<evidence type="ECO:0000256" key="14">
    <source>
        <dbReference type="PIRSR" id="PIRSR001461-3"/>
    </source>
</evidence>
<dbReference type="InterPro" id="IPR000056">
    <property type="entry name" value="Ribul_P_3_epim-like"/>
</dbReference>
<comment type="caution">
    <text evidence="10">Lacks conserved residue(s) required for the propagation of feature annotation.</text>
</comment>
<gene>
    <name evidence="10" type="primary">rpe</name>
    <name evidence="15" type="ORF">SINU_05290</name>
</gene>
<evidence type="ECO:0000256" key="2">
    <source>
        <dbReference type="ARBA" id="ARBA00001936"/>
    </source>
</evidence>
<comment type="cofactor">
    <cofactor evidence="4">
        <name>Zn(2+)</name>
        <dbReference type="ChEBI" id="CHEBI:29105"/>
    </cofactor>
</comment>
<dbReference type="AlphaFoldDB" id="A0A0U1QQ50"/>
<dbReference type="RefSeq" id="WP_010024356.1">
    <property type="nucleotide sequence ID" value="NZ_AFVQ02000066.1"/>
</dbReference>
<evidence type="ECO:0000256" key="3">
    <source>
        <dbReference type="ARBA" id="ARBA00001941"/>
    </source>
</evidence>
<comment type="pathway">
    <text evidence="10">Carbohydrate degradation.</text>
</comment>
<evidence type="ECO:0000256" key="10">
    <source>
        <dbReference type="HAMAP-Rule" id="MF_02227"/>
    </source>
</evidence>
<evidence type="ECO:0000313" key="16">
    <source>
        <dbReference type="Proteomes" id="UP000035553"/>
    </source>
</evidence>
<keyword evidence="13" id="KW-0170">Cobalt</keyword>
<dbReference type="Pfam" id="PF00834">
    <property type="entry name" value="Ribul_P_3_epim"/>
    <property type="match status" value="1"/>
</dbReference>
<evidence type="ECO:0000313" key="15">
    <source>
        <dbReference type="EMBL" id="KLI02938.1"/>
    </source>
</evidence>
<evidence type="ECO:0000256" key="7">
    <source>
        <dbReference type="ARBA" id="ARBA00013188"/>
    </source>
</evidence>
<dbReference type="NCBIfam" id="NF004076">
    <property type="entry name" value="PRK05581.1-4"/>
    <property type="match status" value="1"/>
</dbReference>
<dbReference type="CDD" id="cd00429">
    <property type="entry name" value="RPE"/>
    <property type="match status" value="1"/>
</dbReference>
<sequence>MNKIGPSLMCADLAHLADDISQLDEAGVDFYHLDVMDGQFVSNFTIGPDLIKTIRSLTNKPLDAHLMIQNPERYIDLFADCGVDMLSIHAEATDNIQGTLAKIKQLGMKAGLALNPATPLTVLDYVYDVVDYVVIMTVNPGFSGQKFIPATYQKIAQLHERIQKQERTIEIEVDGNIGKATIPTCKENGATLYICGTSSIFHNRGTRQENVAQTRKWLS</sequence>
<comment type="function">
    <text evidence="10">Catalyzes the reversible epimerization of D-ribulose 5-phosphate to D-xylulose 5-phosphate.</text>
</comment>
<dbReference type="EMBL" id="AFVQ02000066">
    <property type="protein sequence ID" value="KLI02938.1"/>
    <property type="molecule type" value="Genomic_DNA"/>
</dbReference>
<keyword evidence="13" id="KW-0862">Zinc</keyword>
<dbReference type="GO" id="GO:0019323">
    <property type="term" value="P:pentose catabolic process"/>
    <property type="evidence" value="ECO:0007669"/>
    <property type="project" value="UniProtKB-UniRule"/>
</dbReference>
<evidence type="ECO:0000256" key="6">
    <source>
        <dbReference type="ARBA" id="ARBA00009541"/>
    </source>
</evidence>
<evidence type="ECO:0000256" key="8">
    <source>
        <dbReference type="ARBA" id="ARBA00022723"/>
    </source>
</evidence>
<feature type="active site" description="Proton donor" evidence="10 12">
    <location>
        <position position="174"/>
    </location>
</feature>
<comment type="caution">
    <text evidence="15">The sequence shown here is derived from an EMBL/GenBank/DDBJ whole genome shotgun (WGS) entry which is preliminary data.</text>
</comment>
<protein>
    <recommendedName>
        <fullName evidence="7 10">Ribulose-phosphate 3-epimerase</fullName>
        <ecNumber evidence="7 10">5.1.3.1</ecNumber>
    </recommendedName>
</protein>
<keyword evidence="10 11" id="KW-0119">Carbohydrate metabolism</keyword>
<evidence type="ECO:0000256" key="12">
    <source>
        <dbReference type="PIRSR" id="PIRSR001461-1"/>
    </source>
</evidence>
<feature type="binding site" evidence="10 13">
    <location>
        <position position="174"/>
    </location>
    <ligand>
        <name>a divalent metal cation</name>
        <dbReference type="ChEBI" id="CHEBI:60240"/>
    </ligand>
</feature>
<keyword evidence="9 10" id="KW-0413">Isomerase</keyword>
<organism evidence="15 16">
    <name type="scientific">Sporolactobacillus inulinus CASD</name>
    <dbReference type="NCBI Taxonomy" id="1069536"/>
    <lineage>
        <taxon>Bacteria</taxon>
        <taxon>Bacillati</taxon>
        <taxon>Bacillota</taxon>
        <taxon>Bacilli</taxon>
        <taxon>Bacillales</taxon>
        <taxon>Sporolactobacillaceae</taxon>
        <taxon>Sporolactobacillus</taxon>
    </lineage>
</organism>
<dbReference type="PROSITE" id="PS01086">
    <property type="entry name" value="RIBUL_P_3_EPIMER_2"/>
    <property type="match status" value="1"/>
</dbReference>
<dbReference type="FunFam" id="3.20.20.70:FF:000004">
    <property type="entry name" value="Ribulose-phosphate 3-epimerase"/>
    <property type="match status" value="1"/>
</dbReference>
<dbReference type="InterPro" id="IPR026019">
    <property type="entry name" value="Ribul_P_3_epim"/>
</dbReference>
<comment type="catalytic activity">
    <reaction evidence="1 10 11">
        <text>D-ribulose 5-phosphate = D-xylulose 5-phosphate</text>
        <dbReference type="Rhea" id="RHEA:13677"/>
        <dbReference type="ChEBI" id="CHEBI:57737"/>
        <dbReference type="ChEBI" id="CHEBI:58121"/>
        <dbReference type="EC" id="5.1.3.1"/>
    </reaction>
</comment>
<dbReference type="GO" id="GO:0004750">
    <property type="term" value="F:D-ribulose-phosphate 3-epimerase activity"/>
    <property type="evidence" value="ECO:0007669"/>
    <property type="project" value="UniProtKB-UniRule"/>
</dbReference>
<dbReference type="InterPro" id="IPR011060">
    <property type="entry name" value="RibuloseP-bd_barrel"/>
</dbReference>
<dbReference type="GO" id="GO:0005737">
    <property type="term" value="C:cytoplasm"/>
    <property type="evidence" value="ECO:0007669"/>
    <property type="project" value="UniProtKB-ARBA"/>
</dbReference>
<dbReference type="NCBIfam" id="TIGR01163">
    <property type="entry name" value="rpe"/>
    <property type="match status" value="1"/>
</dbReference>
<evidence type="ECO:0000256" key="1">
    <source>
        <dbReference type="ARBA" id="ARBA00001782"/>
    </source>
</evidence>
<comment type="cofactor">
    <cofactor evidence="10 13">
        <name>a divalent metal cation</name>
        <dbReference type="ChEBI" id="CHEBI:60240"/>
    </cofactor>
    <text evidence="10 13">Binds 1 divalent metal cation per subunit.</text>
</comment>
<dbReference type="InterPro" id="IPR013785">
    <property type="entry name" value="Aldolase_TIM"/>
</dbReference>
<keyword evidence="8 10" id="KW-0479">Metal-binding</keyword>
<dbReference type="PANTHER" id="PTHR11749">
    <property type="entry name" value="RIBULOSE-5-PHOSPHATE-3-EPIMERASE"/>
    <property type="match status" value="1"/>
</dbReference>
<evidence type="ECO:0000256" key="11">
    <source>
        <dbReference type="PIRNR" id="PIRNR001461"/>
    </source>
</evidence>
<dbReference type="EC" id="5.1.3.1" evidence="7 10"/>
<keyword evidence="16" id="KW-1185">Reference proteome</keyword>
<feature type="active site" description="Proton acceptor" evidence="10 12">
    <location>
        <position position="34"/>
    </location>
</feature>
<comment type="cofactor">
    <cofactor evidence="2">
        <name>Mn(2+)</name>
        <dbReference type="ChEBI" id="CHEBI:29035"/>
    </cofactor>
</comment>
<dbReference type="SUPFAM" id="SSF51366">
    <property type="entry name" value="Ribulose-phoshate binding barrel"/>
    <property type="match status" value="1"/>
</dbReference>
<comment type="cofactor">
    <cofactor evidence="5">
        <name>Fe(2+)</name>
        <dbReference type="ChEBI" id="CHEBI:29033"/>
    </cofactor>
</comment>
<evidence type="ECO:0000256" key="4">
    <source>
        <dbReference type="ARBA" id="ARBA00001947"/>
    </source>
</evidence>
<accession>A0A0U1QQ50</accession>
<dbReference type="STRING" id="1069536.SINU_05290"/>
<feature type="binding site" evidence="10 13">
    <location>
        <position position="32"/>
    </location>
    <ligand>
        <name>a divalent metal cation</name>
        <dbReference type="ChEBI" id="CHEBI:60240"/>
    </ligand>
</feature>
<dbReference type="HAMAP" id="MF_02227">
    <property type="entry name" value="RPE"/>
    <property type="match status" value="1"/>
</dbReference>
<feature type="binding site" evidence="10 14">
    <location>
        <begin position="141"/>
        <end position="144"/>
    </location>
    <ligand>
        <name>substrate</name>
    </ligand>
</feature>
<comment type="cofactor">
    <cofactor evidence="3">
        <name>Co(2+)</name>
        <dbReference type="ChEBI" id="CHEBI:48828"/>
    </cofactor>
</comment>
<evidence type="ECO:0000256" key="9">
    <source>
        <dbReference type="ARBA" id="ARBA00023235"/>
    </source>
</evidence>
<dbReference type="Gene3D" id="3.20.20.70">
    <property type="entry name" value="Aldolase class I"/>
    <property type="match status" value="1"/>
</dbReference>
<dbReference type="Proteomes" id="UP000035553">
    <property type="component" value="Unassembled WGS sequence"/>
</dbReference>
<feature type="binding site" evidence="10 14">
    <location>
        <position position="7"/>
    </location>
    <ligand>
        <name>substrate</name>
    </ligand>
</feature>
<name>A0A0U1QQ50_9BACL</name>
<dbReference type="GO" id="GO:0006098">
    <property type="term" value="P:pentose-phosphate shunt"/>
    <property type="evidence" value="ECO:0007669"/>
    <property type="project" value="UniProtKB-UniRule"/>
</dbReference>
<feature type="binding site" evidence="10 14">
    <location>
        <position position="65"/>
    </location>
    <ligand>
        <name>substrate</name>
    </ligand>
</feature>
<dbReference type="GO" id="GO:0046872">
    <property type="term" value="F:metal ion binding"/>
    <property type="evidence" value="ECO:0007669"/>
    <property type="project" value="UniProtKB-UniRule"/>
</dbReference>
<evidence type="ECO:0000256" key="13">
    <source>
        <dbReference type="PIRSR" id="PIRSR001461-2"/>
    </source>
</evidence>
<evidence type="ECO:0000256" key="5">
    <source>
        <dbReference type="ARBA" id="ARBA00001954"/>
    </source>
</evidence>
<feature type="binding site" evidence="10 13">
    <location>
        <position position="65"/>
    </location>
    <ligand>
        <name>a divalent metal cation</name>
        <dbReference type="ChEBI" id="CHEBI:60240"/>
    </ligand>
</feature>
<keyword evidence="13" id="KW-0464">Manganese</keyword>